<dbReference type="InterPro" id="IPR025857">
    <property type="entry name" value="MacB_PCD"/>
</dbReference>
<keyword evidence="4 7" id="KW-1133">Transmembrane helix</keyword>
<dbReference type="Pfam" id="PF12704">
    <property type="entry name" value="MacB_PCD"/>
    <property type="match status" value="2"/>
</dbReference>
<proteinExistence type="inferred from homology"/>
<evidence type="ECO:0000256" key="7">
    <source>
        <dbReference type="SAM" id="Phobius"/>
    </source>
</evidence>
<dbReference type="InterPro" id="IPR003838">
    <property type="entry name" value="ABC3_permease_C"/>
</dbReference>
<evidence type="ECO:0000256" key="5">
    <source>
        <dbReference type="ARBA" id="ARBA00023136"/>
    </source>
</evidence>
<dbReference type="Proteomes" id="UP000007013">
    <property type="component" value="Chromosome"/>
</dbReference>
<dbReference type="EMBL" id="CP001032">
    <property type="protein sequence ID" value="ACB75171.1"/>
    <property type="molecule type" value="Genomic_DNA"/>
</dbReference>
<keyword evidence="2" id="KW-1003">Cell membrane</keyword>
<evidence type="ECO:0000313" key="10">
    <source>
        <dbReference type="EMBL" id="ACB75171.1"/>
    </source>
</evidence>
<dbReference type="PANTHER" id="PTHR30572:SF4">
    <property type="entry name" value="ABC TRANSPORTER PERMEASE YTRF"/>
    <property type="match status" value="1"/>
</dbReference>
<sequence>MSTLRHALVSLIKTPGFTLVALITLALGIGVNTSMYTLVDVLLFRSAPYPEPDRMLLIQALNAQGQPDGYGFPEVEELRVQVANGEHAAFESVTTLAGWNNAWAEPGQPAERLRAVDASAEFFSTFRVQPMLGRAFTADEETPGRNQVAILSHSFWQSRLGGDPNVIGRTLRLNAEQVTIIGVMPASFRYPLFFGPVDLWRPITLPQHIVQDRTNRLFFAIGRLAPGMTVEQATAQAQPVFARWAQDYPQHSAGRTVRPEPLHKVVMDSTGRFMMWLLCGVGIVVLLIACFNLANLQLARAAARTRDLAIRSALGASRARLILHQLTESMLLALAGGGLGVLVGIWMNALLESQIQIGGTEHLTLNLDVPILLLTLLAAVFSGLVFGLVPAWMASRGDVVSTLKQQTRGSSSSRSTHRFRHSLIVAQVASALALLATAGVMLRGFNALLHANNGWDTDRVLAANIHLPEQSTYNSEDKRRLAIEKLARRLKQIPQAESTGIASTAPLFGYSKSVPIQVDGQTSDDPAKQPVGGYTLVASDYFQTMGIPLLEGRLFPEELNASSPPVVIINETMARHFWPGQSALGKRIGDRQDNVLVWREVIGVVRDIGFAVQLSNPDTLFQVYKPMVHEPWGYMFLLVRGPSPATFKNEVRRAVADIDPDVAVQELYTIPEAIDRYSHNIVLVNQTIGAFALLGVLLASVGLYGVISNLVAQRTGEFGIRLALGARPRDVLTLVLRGGMTLTAIGLGLGAVVAYALNLVLQGFMPRMAASDPLTIALVAVLLFSVAVFACWLPAQRATRINPLDALRAE</sequence>
<feature type="transmembrane region" description="Helical" evidence="7">
    <location>
        <begin position="731"/>
        <end position="756"/>
    </location>
</feature>
<feature type="transmembrane region" description="Helical" evidence="7">
    <location>
        <begin position="273"/>
        <end position="294"/>
    </location>
</feature>
<feature type="transmembrane region" description="Helical" evidence="7">
    <location>
        <begin position="423"/>
        <end position="442"/>
    </location>
</feature>
<comment type="similarity">
    <text evidence="6">Belongs to the ABC-4 integral membrane protein family.</text>
</comment>
<evidence type="ECO:0000259" key="8">
    <source>
        <dbReference type="Pfam" id="PF02687"/>
    </source>
</evidence>
<keyword evidence="11" id="KW-1185">Reference proteome</keyword>
<dbReference type="Pfam" id="PF02687">
    <property type="entry name" value="FtsX"/>
    <property type="match status" value="2"/>
</dbReference>
<feature type="transmembrane region" description="Helical" evidence="7">
    <location>
        <begin position="371"/>
        <end position="394"/>
    </location>
</feature>
<dbReference type="KEGG" id="ote:Oter_1888"/>
<feature type="transmembrane region" description="Helical" evidence="7">
    <location>
        <begin position="7"/>
        <end position="31"/>
    </location>
</feature>
<comment type="subcellular location">
    <subcellularLocation>
        <location evidence="1">Cell membrane</location>
        <topology evidence="1">Multi-pass membrane protein</topology>
    </subcellularLocation>
</comment>
<dbReference type="GO" id="GO:0022857">
    <property type="term" value="F:transmembrane transporter activity"/>
    <property type="evidence" value="ECO:0007669"/>
    <property type="project" value="TreeGrafter"/>
</dbReference>
<accession>B1ZXW9</accession>
<reference evidence="10 11" key="1">
    <citation type="journal article" date="2011" name="J. Bacteriol.">
        <title>Genome sequence of the verrucomicrobium Opitutus terrae PB90-1, an abundant inhabitant of rice paddy soil ecosystems.</title>
        <authorList>
            <person name="van Passel M.W."/>
            <person name="Kant R."/>
            <person name="Palva A."/>
            <person name="Copeland A."/>
            <person name="Lucas S."/>
            <person name="Lapidus A."/>
            <person name="Glavina del Rio T."/>
            <person name="Pitluck S."/>
            <person name="Goltsman E."/>
            <person name="Clum A."/>
            <person name="Sun H."/>
            <person name="Schmutz J."/>
            <person name="Larimer F.W."/>
            <person name="Land M.L."/>
            <person name="Hauser L."/>
            <person name="Kyrpides N."/>
            <person name="Mikhailova N."/>
            <person name="Richardson P.P."/>
            <person name="Janssen P.H."/>
            <person name="de Vos W.M."/>
            <person name="Smidt H."/>
        </authorList>
    </citation>
    <scope>NUCLEOTIDE SEQUENCE [LARGE SCALE GENOMIC DNA]</scope>
    <source>
        <strain evidence="11">DSM 11246 / JCM 15787 / PB90-1</strain>
    </source>
</reference>
<dbReference type="RefSeq" id="WP_012374708.1">
    <property type="nucleotide sequence ID" value="NC_010571.1"/>
</dbReference>
<dbReference type="AlphaFoldDB" id="B1ZXW9"/>
<evidence type="ECO:0000259" key="9">
    <source>
        <dbReference type="Pfam" id="PF12704"/>
    </source>
</evidence>
<evidence type="ECO:0000256" key="6">
    <source>
        <dbReference type="ARBA" id="ARBA00038076"/>
    </source>
</evidence>
<feature type="transmembrane region" description="Helical" evidence="7">
    <location>
        <begin position="688"/>
        <end position="711"/>
    </location>
</feature>
<dbReference type="STRING" id="452637.Oter_1888"/>
<evidence type="ECO:0000256" key="3">
    <source>
        <dbReference type="ARBA" id="ARBA00022692"/>
    </source>
</evidence>
<feature type="domain" description="ABC3 transporter permease C-terminal" evidence="8">
    <location>
        <begin position="281"/>
        <end position="396"/>
    </location>
</feature>
<name>B1ZXW9_OPITP</name>
<evidence type="ECO:0000256" key="2">
    <source>
        <dbReference type="ARBA" id="ARBA00022475"/>
    </source>
</evidence>
<evidence type="ECO:0000313" key="11">
    <source>
        <dbReference type="Proteomes" id="UP000007013"/>
    </source>
</evidence>
<feature type="domain" description="MacB-like periplasmic core" evidence="9">
    <location>
        <begin position="489"/>
        <end position="611"/>
    </location>
</feature>
<keyword evidence="3 7" id="KW-0812">Transmembrane</keyword>
<feature type="domain" description="MacB-like periplasmic core" evidence="9">
    <location>
        <begin position="18"/>
        <end position="238"/>
    </location>
</feature>
<dbReference type="PANTHER" id="PTHR30572">
    <property type="entry name" value="MEMBRANE COMPONENT OF TRANSPORTER-RELATED"/>
    <property type="match status" value="1"/>
</dbReference>
<dbReference type="NCBIfam" id="TIGR03434">
    <property type="entry name" value="ADOP"/>
    <property type="match status" value="1"/>
</dbReference>
<dbReference type="GO" id="GO:0005886">
    <property type="term" value="C:plasma membrane"/>
    <property type="evidence" value="ECO:0007669"/>
    <property type="project" value="UniProtKB-SubCell"/>
</dbReference>
<feature type="transmembrane region" description="Helical" evidence="7">
    <location>
        <begin position="330"/>
        <end position="351"/>
    </location>
</feature>
<dbReference type="InterPro" id="IPR017800">
    <property type="entry name" value="ADOP"/>
</dbReference>
<dbReference type="OrthoDB" id="182127at2"/>
<evidence type="ECO:0000256" key="4">
    <source>
        <dbReference type="ARBA" id="ARBA00022989"/>
    </source>
</evidence>
<gene>
    <name evidence="10" type="ordered locus">Oter_1888</name>
</gene>
<keyword evidence="5 7" id="KW-0472">Membrane</keyword>
<dbReference type="InterPro" id="IPR050250">
    <property type="entry name" value="Macrolide_Exporter_MacB"/>
</dbReference>
<dbReference type="eggNOG" id="COG0577">
    <property type="taxonomic scope" value="Bacteria"/>
</dbReference>
<protein>
    <submittedName>
        <fullName evidence="10">Permease</fullName>
    </submittedName>
</protein>
<feature type="domain" description="ABC3 transporter permease C-terminal" evidence="8">
    <location>
        <begin position="690"/>
        <end position="803"/>
    </location>
</feature>
<organism evidence="10 11">
    <name type="scientific">Opitutus terrae (strain DSM 11246 / JCM 15787 / PB90-1)</name>
    <dbReference type="NCBI Taxonomy" id="452637"/>
    <lineage>
        <taxon>Bacteria</taxon>
        <taxon>Pseudomonadati</taxon>
        <taxon>Verrucomicrobiota</taxon>
        <taxon>Opitutia</taxon>
        <taxon>Opitutales</taxon>
        <taxon>Opitutaceae</taxon>
        <taxon>Opitutus</taxon>
    </lineage>
</organism>
<evidence type="ECO:0000256" key="1">
    <source>
        <dbReference type="ARBA" id="ARBA00004651"/>
    </source>
</evidence>
<dbReference type="HOGENOM" id="CLU_009433_1_0_0"/>
<feature type="transmembrane region" description="Helical" evidence="7">
    <location>
        <begin position="776"/>
        <end position="795"/>
    </location>
</feature>